<comment type="subcellular location">
    <subcellularLocation>
        <location evidence="2">Cell membrane</location>
        <topology evidence="2">Multi-pass membrane protein</topology>
    </subcellularLocation>
</comment>
<evidence type="ECO:0000256" key="6">
    <source>
        <dbReference type="ARBA" id="ARBA00022475"/>
    </source>
</evidence>
<keyword evidence="7 10" id="KW-0812">Transmembrane</keyword>
<evidence type="ECO:0000256" key="7">
    <source>
        <dbReference type="ARBA" id="ARBA00022692"/>
    </source>
</evidence>
<comment type="function">
    <text evidence="1">Required for nicotinamide riboside transport across the inner membrane.</text>
</comment>
<evidence type="ECO:0000256" key="9">
    <source>
        <dbReference type="ARBA" id="ARBA00023136"/>
    </source>
</evidence>
<evidence type="ECO:0000313" key="12">
    <source>
        <dbReference type="Proteomes" id="UP000596827"/>
    </source>
</evidence>
<reference evidence="11" key="1">
    <citation type="submission" date="2020-08" db="EMBL/GenBank/DDBJ databases">
        <title>Ramlibacter sp. GTP1 16S ribosomal RNA gene genome sequencing and assembly.</title>
        <authorList>
            <person name="Kang M."/>
        </authorList>
    </citation>
    <scope>NUCLEOTIDE SEQUENCE</scope>
    <source>
        <strain evidence="11">GTP1</strain>
    </source>
</reference>
<feature type="transmembrane region" description="Helical" evidence="10">
    <location>
        <begin position="149"/>
        <end position="166"/>
    </location>
</feature>
<evidence type="ECO:0000256" key="2">
    <source>
        <dbReference type="ARBA" id="ARBA00004651"/>
    </source>
</evidence>
<comment type="similarity">
    <text evidence="3">Belongs to the nicotinamide ribonucleoside (NR) uptake permease (TC 4.B.1) family.</text>
</comment>
<dbReference type="AlphaFoldDB" id="A0A923S6P9"/>
<feature type="transmembrane region" description="Helical" evidence="10">
    <location>
        <begin position="12"/>
        <end position="30"/>
    </location>
</feature>
<keyword evidence="5" id="KW-0813">Transport</keyword>
<protein>
    <recommendedName>
        <fullName evidence="4">Nicotinamide riboside transporter PnuC</fullName>
    </recommendedName>
</protein>
<organism evidence="11 12">
    <name type="scientific">Ramlibacter albus</name>
    <dbReference type="NCBI Taxonomy" id="2079448"/>
    <lineage>
        <taxon>Bacteria</taxon>
        <taxon>Pseudomonadati</taxon>
        <taxon>Pseudomonadota</taxon>
        <taxon>Betaproteobacteria</taxon>
        <taxon>Burkholderiales</taxon>
        <taxon>Comamonadaceae</taxon>
        <taxon>Ramlibacter</taxon>
    </lineage>
</organism>
<dbReference type="Proteomes" id="UP000596827">
    <property type="component" value="Unassembled WGS sequence"/>
</dbReference>
<dbReference type="EMBL" id="JACORU010000006">
    <property type="protein sequence ID" value="MBC5766372.1"/>
    <property type="molecule type" value="Genomic_DNA"/>
</dbReference>
<sequence length="172" mass="19286">MVFCNVREIHWGWPLAIVSSVMYVKVFADAKLYGDAGLNVFYAAVGCWGWYQWLRGHRADGSALHVAKLSRRGLALLVLACAVAWPATGWFLATYTNTDVPWWDGFTTGLSVVAQFLLGRKFIENWLLWAVVNTVSIALYAYKGLYPTVGLYVVLLVMSFVGFAAWRAKLPR</sequence>
<keyword evidence="9 10" id="KW-0472">Membrane</keyword>
<proteinExistence type="inferred from homology"/>
<dbReference type="GO" id="GO:0034257">
    <property type="term" value="F:nicotinamide riboside transmembrane transporter activity"/>
    <property type="evidence" value="ECO:0007669"/>
    <property type="project" value="InterPro"/>
</dbReference>
<evidence type="ECO:0000256" key="4">
    <source>
        <dbReference type="ARBA" id="ARBA00017522"/>
    </source>
</evidence>
<comment type="caution">
    <text evidence="11">The sequence shown here is derived from an EMBL/GenBank/DDBJ whole genome shotgun (WGS) entry which is preliminary data.</text>
</comment>
<dbReference type="PANTHER" id="PTHR36122">
    <property type="entry name" value="NICOTINAMIDE RIBOSIDE TRANSPORTER PNUC"/>
    <property type="match status" value="1"/>
</dbReference>
<evidence type="ECO:0000256" key="5">
    <source>
        <dbReference type="ARBA" id="ARBA00022448"/>
    </source>
</evidence>
<dbReference type="NCBIfam" id="TIGR01528">
    <property type="entry name" value="NMN_trans_PnuC"/>
    <property type="match status" value="1"/>
</dbReference>
<feature type="transmembrane region" description="Helical" evidence="10">
    <location>
        <begin position="74"/>
        <end position="95"/>
    </location>
</feature>
<name>A0A923S6P9_9BURK</name>
<evidence type="ECO:0000256" key="1">
    <source>
        <dbReference type="ARBA" id="ARBA00002672"/>
    </source>
</evidence>
<dbReference type="Pfam" id="PF04973">
    <property type="entry name" value="NMN_transporter"/>
    <property type="match status" value="1"/>
</dbReference>
<dbReference type="PANTHER" id="PTHR36122:SF2">
    <property type="entry name" value="NICOTINAMIDE RIBOSIDE TRANSPORTER PNUC"/>
    <property type="match status" value="1"/>
</dbReference>
<dbReference type="InterPro" id="IPR006419">
    <property type="entry name" value="NMN_transpt_PnuC"/>
</dbReference>
<feature type="transmembrane region" description="Helical" evidence="10">
    <location>
        <begin position="36"/>
        <end position="54"/>
    </location>
</feature>
<accession>A0A923S6P9</accession>
<keyword evidence="8 10" id="KW-1133">Transmembrane helix</keyword>
<keyword evidence="6" id="KW-1003">Cell membrane</keyword>
<evidence type="ECO:0000256" key="8">
    <source>
        <dbReference type="ARBA" id="ARBA00022989"/>
    </source>
</evidence>
<dbReference type="GO" id="GO:0005886">
    <property type="term" value="C:plasma membrane"/>
    <property type="evidence" value="ECO:0007669"/>
    <property type="project" value="UniProtKB-SubCell"/>
</dbReference>
<evidence type="ECO:0000313" key="11">
    <source>
        <dbReference type="EMBL" id="MBC5766372.1"/>
    </source>
</evidence>
<keyword evidence="12" id="KW-1185">Reference proteome</keyword>
<evidence type="ECO:0000256" key="10">
    <source>
        <dbReference type="SAM" id="Phobius"/>
    </source>
</evidence>
<gene>
    <name evidence="11" type="ORF">H8R02_18025</name>
</gene>
<evidence type="ECO:0000256" key="3">
    <source>
        <dbReference type="ARBA" id="ARBA00006669"/>
    </source>
</evidence>